<reference evidence="3 4" key="1">
    <citation type="submission" date="2020-03" db="EMBL/GenBank/DDBJ databases">
        <title>Weissella sp. nov., isolated from Cybister lewisianus.</title>
        <authorList>
            <person name="Hyun D.-W."/>
            <person name="Bae J.-W."/>
        </authorList>
    </citation>
    <scope>NUCLEOTIDE SEQUENCE [LARGE SCALE GENOMIC DNA]</scope>
    <source>
        <strain evidence="3 4">HDW19</strain>
    </source>
</reference>
<dbReference type="Gene3D" id="2.60.120.10">
    <property type="entry name" value="Jelly Rolls"/>
    <property type="match status" value="1"/>
</dbReference>
<feature type="domain" description="HTH araC/xylS-type" evidence="2">
    <location>
        <begin position="174"/>
        <end position="272"/>
    </location>
</feature>
<dbReference type="InterPro" id="IPR011051">
    <property type="entry name" value="RmlC_Cupin_sf"/>
</dbReference>
<dbReference type="PANTHER" id="PTHR43280">
    <property type="entry name" value="ARAC-FAMILY TRANSCRIPTIONAL REGULATOR"/>
    <property type="match status" value="1"/>
</dbReference>
<dbReference type="KEGG" id="wco:G7084_07620"/>
<proteinExistence type="predicted"/>
<dbReference type="Proteomes" id="UP000500741">
    <property type="component" value="Chromosome"/>
</dbReference>
<dbReference type="Gene3D" id="1.10.10.60">
    <property type="entry name" value="Homeodomain-like"/>
    <property type="match status" value="1"/>
</dbReference>
<keyword evidence="1" id="KW-0238">DNA-binding</keyword>
<dbReference type="Pfam" id="PF12833">
    <property type="entry name" value="HTH_18"/>
    <property type="match status" value="1"/>
</dbReference>
<protein>
    <submittedName>
        <fullName evidence="3">AraC family transcriptional regulator</fullName>
    </submittedName>
</protein>
<dbReference type="Pfam" id="PF07883">
    <property type="entry name" value="Cupin_2"/>
    <property type="match status" value="1"/>
</dbReference>
<dbReference type="InterPro" id="IPR014710">
    <property type="entry name" value="RmlC-like_jellyroll"/>
</dbReference>
<dbReference type="PROSITE" id="PS01124">
    <property type="entry name" value="HTH_ARAC_FAMILY_2"/>
    <property type="match status" value="1"/>
</dbReference>
<evidence type="ECO:0000256" key="1">
    <source>
        <dbReference type="ARBA" id="ARBA00023125"/>
    </source>
</evidence>
<sequence>MADEKGGEYEVVVNNNDVDVRIFVSREDPGFKPSHWHRHIEIVLVLSGTVTFSYEAQQVVLQAGEFIAIGSGVLHSSNHEKNCSVVLQIPISYLEKYWDNPDNILFTIQKQDRLDVVYQDIVASLREMVQVYQHKERGYRFKFNELMLHCLYLIFTKYGQDSVLINVGQDKRLKEVLADINENYATTLTVNDLAHKFHYNPDYLSRIFKQKTGVSLNRYIYLVRLSHVHFEIVNSDKPIHNIFEDNGVNNIRLGTKLFEQYYGALPREVRKRRK</sequence>
<dbReference type="SMART" id="SM00342">
    <property type="entry name" value="HTH_ARAC"/>
    <property type="match status" value="1"/>
</dbReference>
<organism evidence="3 4">
    <name type="scientific">Weissella coleopterorum</name>
    <dbReference type="NCBI Taxonomy" id="2714949"/>
    <lineage>
        <taxon>Bacteria</taxon>
        <taxon>Bacillati</taxon>
        <taxon>Bacillota</taxon>
        <taxon>Bacilli</taxon>
        <taxon>Lactobacillales</taxon>
        <taxon>Lactobacillaceae</taxon>
        <taxon>Weissella</taxon>
    </lineage>
</organism>
<gene>
    <name evidence="3" type="ORF">G7084_07620</name>
</gene>
<dbReference type="InterPro" id="IPR013096">
    <property type="entry name" value="Cupin_2"/>
</dbReference>
<dbReference type="InterPro" id="IPR018060">
    <property type="entry name" value="HTH_AraC"/>
</dbReference>
<evidence type="ECO:0000259" key="2">
    <source>
        <dbReference type="PROSITE" id="PS01124"/>
    </source>
</evidence>
<dbReference type="SUPFAM" id="SSF51182">
    <property type="entry name" value="RmlC-like cupins"/>
    <property type="match status" value="2"/>
</dbReference>
<keyword evidence="4" id="KW-1185">Reference proteome</keyword>
<dbReference type="EMBL" id="CP049888">
    <property type="protein sequence ID" value="QIL51168.1"/>
    <property type="molecule type" value="Genomic_DNA"/>
</dbReference>
<dbReference type="GO" id="GO:0043565">
    <property type="term" value="F:sequence-specific DNA binding"/>
    <property type="evidence" value="ECO:0007669"/>
    <property type="project" value="InterPro"/>
</dbReference>
<accession>A0A6G8B1I0</accession>
<dbReference type="GO" id="GO:0003700">
    <property type="term" value="F:DNA-binding transcription factor activity"/>
    <property type="evidence" value="ECO:0007669"/>
    <property type="project" value="InterPro"/>
</dbReference>
<name>A0A6G8B1I0_9LACO</name>
<dbReference type="PANTHER" id="PTHR43280:SF2">
    <property type="entry name" value="HTH-TYPE TRANSCRIPTIONAL REGULATOR EXSA"/>
    <property type="match status" value="1"/>
</dbReference>
<dbReference type="AlphaFoldDB" id="A0A6G8B1I0"/>
<dbReference type="RefSeq" id="WP_166011491.1">
    <property type="nucleotide sequence ID" value="NZ_CP049888.1"/>
</dbReference>
<evidence type="ECO:0000313" key="3">
    <source>
        <dbReference type="EMBL" id="QIL51168.1"/>
    </source>
</evidence>
<evidence type="ECO:0000313" key="4">
    <source>
        <dbReference type="Proteomes" id="UP000500741"/>
    </source>
</evidence>